<evidence type="ECO:0000313" key="1">
    <source>
        <dbReference type="EMBL" id="MFC4723609.1"/>
    </source>
</evidence>
<proteinExistence type="predicted"/>
<name>A0ABV9N7Y9_9FLAO</name>
<comment type="caution">
    <text evidence="1">The sequence shown here is derived from an EMBL/GenBank/DDBJ whole genome shotgun (WGS) entry which is preliminary data.</text>
</comment>
<gene>
    <name evidence="1" type="ORF">ACFO5O_14865</name>
</gene>
<evidence type="ECO:0000313" key="2">
    <source>
        <dbReference type="Proteomes" id="UP001595953"/>
    </source>
</evidence>
<organism evidence="1 2">
    <name type="scientific">Geojedonia litorea</name>
    <dbReference type="NCBI Taxonomy" id="1268269"/>
    <lineage>
        <taxon>Bacteria</taxon>
        <taxon>Pseudomonadati</taxon>
        <taxon>Bacteroidota</taxon>
        <taxon>Flavobacteriia</taxon>
        <taxon>Flavobacteriales</taxon>
        <taxon>Flavobacteriaceae</taxon>
        <taxon>Geojedonia</taxon>
    </lineage>
</organism>
<dbReference type="InterPro" id="IPR024213">
    <property type="entry name" value="DUF3822"/>
</dbReference>
<dbReference type="Pfam" id="PF12864">
    <property type="entry name" value="DUF3822"/>
    <property type="match status" value="1"/>
</dbReference>
<sequence length="269" mass="31105">MNKKSSKALSIQISLSGLSFCILNNKNNSVDFLKSVVFPKKQTPFTVLEQLKTVLNTNTIFEQAFDEVLLIHENELSSIVPKPLFDENNTADYLKFNAKILNTDFIAFDDLSDHNSVVVFVPYVNINNYIFDRFGEFVYKHAASILIKTILDQEIGSNNTCVYIHVGNDHFEIIAVKNGQLLLYNTFEYQSKEDFIYYILFTLEQLQLDPETVQIKLLGNVQKGDELYDIAYKYVRHVEVVENLLKCKFESKLQIDERHNNFLILNSFS</sequence>
<protein>
    <submittedName>
        <fullName evidence="1">DUF3822 family protein</fullName>
    </submittedName>
</protein>
<dbReference type="CDD" id="cd24013">
    <property type="entry name" value="ASKHA_ATPase_BT3980-like"/>
    <property type="match status" value="1"/>
</dbReference>
<dbReference type="Proteomes" id="UP001595953">
    <property type="component" value="Unassembled WGS sequence"/>
</dbReference>
<keyword evidence="2" id="KW-1185">Reference proteome</keyword>
<dbReference type="Gene3D" id="3.30.420.250">
    <property type="match status" value="1"/>
</dbReference>
<reference evidence="2" key="1">
    <citation type="journal article" date="2019" name="Int. J. Syst. Evol. Microbiol.">
        <title>The Global Catalogue of Microorganisms (GCM) 10K type strain sequencing project: providing services to taxonomists for standard genome sequencing and annotation.</title>
        <authorList>
            <consortium name="The Broad Institute Genomics Platform"/>
            <consortium name="The Broad Institute Genome Sequencing Center for Infectious Disease"/>
            <person name="Wu L."/>
            <person name="Ma J."/>
        </authorList>
    </citation>
    <scope>NUCLEOTIDE SEQUENCE [LARGE SCALE GENOMIC DNA]</scope>
    <source>
        <strain evidence="2">CCUG 63682</strain>
    </source>
</reference>
<dbReference type="Gene3D" id="3.30.420.260">
    <property type="match status" value="1"/>
</dbReference>
<accession>A0ABV9N7Y9</accession>
<dbReference type="EMBL" id="JBHSGP010000023">
    <property type="protein sequence ID" value="MFC4723609.1"/>
    <property type="molecule type" value="Genomic_DNA"/>
</dbReference>